<evidence type="ECO:0000259" key="16">
    <source>
        <dbReference type="Pfam" id="PF15711"/>
    </source>
</evidence>
<feature type="compositionally biased region" description="Basic and acidic residues" evidence="14">
    <location>
        <begin position="64"/>
        <end position="76"/>
    </location>
</feature>
<comment type="cofactor">
    <cofactor evidence="1">
        <name>Mn(2+)</name>
        <dbReference type="ChEBI" id="CHEBI:29035"/>
    </cofactor>
</comment>
<feature type="domain" description="ILEI/PANDER" evidence="16">
    <location>
        <begin position="336"/>
        <end position="422"/>
    </location>
</feature>
<feature type="domain" description="ILEI/PANDER" evidence="16">
    <location>
        <begin position="145"/>
        <end position="232"/>
    </location>
</feature>
<dbReference type="PROSITE" id="PS52031">
    <property type="entry name" value="GG_LECTIN"/>
    <property type="match status" value="2"/>
</dbReference>
<keyword evidence="9" id="KW-0735">Signal-anchor</keyword>
<feature type="region of interest" description="Disordered" evidence="14">
    <location>
        <begin position="64"/>
        <end position="93"/>
    </location>
</feature>
<comment type="caution">
    <text evidence="17">The sequence shown here is derived from an EMBL/GenBank/DDBJ whole genome shotgun (WGS) entry which is preliminary data.</text>
</comment>
<evidence type="ECO:0000256" key="8">
    <source>
        <dbReference type="ARBA" id="ARBA00022723"/>
    </source>
</evidence>
<comment type="similarity">
    <text evidence="4">Belongs to the glycosyltransferase 13 family.</text>
</comment>
<evidence type="ECO:0000256" key="1">
    <source>
        <dbReference type="ARBA" id="ARBA00001936"/>
    </source>
</evidence>
<dbReference type="InterPro" id="IPR052463">
    <property type="entry name" value="O-linked_mannose_GnT"/>
</dbReference>
<dbReference type="GO" id="GO:0016266">
    <property type="term" value="P:protein O-linked glycosylation via N-acetyl-galactosamine"/>
    <property type="evidence" value="ECO:0007669"/>
    <property type="project" value="TreeGrafter"/>
</dbReference>
<evidence type="ECO:0000256" key="6">
    <source>
        <dbReference type="ARBA" id="ARBA00022679"/>
    </source>
</evidence>
<protein>
    <recommendedName>
        <fullName evidence="16">ILEI/PANDER domain-containing protein</fullName>
    </recommendedName>
</protein>
<keyword evidence="8" id="KW-0479">Metal-binding</keyword>
<keyword evidence="12 15" id="KW-0472">Membrane</keyword>
<comment type="pathway">
    <text evidence="3">Protein modification; protein glycosylation.</text>
</comment>
<keyword evidence="18" id="KW-1185">Reference proteome</keyword>
<evidence type="ECO:0000256" key="12">
    <source>
        <dbReference type="ARBA" id="ARBA00023136"/>
    </source>
</evidence>
<dbReference type="GO" id="GO:0000139">
    <property type="term" value="C:Golgi membrane"/>
    <property type="evidence" value="ECO:0007669"/>
    <property type="project" value="UniProtKB-SubCell"/>
</dbReference>
<dbReference type="InterPro" id="IPR004139">
    <property type="entry name" value="Glyco_trans_13"/>
</dbReference>
<keyword evidence="7 15" id="KW-0812">Transmembrane</keyword>
<dbReference type="GO" id="GO:0046872">
    <property type="term" value="F:metal ion binding"/>
    <property type="evidence" value="ECO:0007669"/>
    <property type="project" value="UniProtKB-KW"/>
</dbReference>
<dbReference type="AlphaFoldDB" id="A0A813M8T1"/>
<keyword evidence="11" id="KW-0333">Golgi apparatus</keyword>
<dbReference type="InterPro" id="IPR039477">
    <property type="entry name" value="ILEI/PANDER_dom"/>
</dbReference>
<evidence type="ECO:0000256" key="10">
    <source>
        <dbReference type="ARBA" id="ARBA00022989"/>
    </source>
</evidence>
<dbReference type="Pfam" id="PF03071">
    <property type="entry name" value="GNT-I"/>
    <property type="match status" value="1"/>
</dbReference>
<dbReference type="InterPro" id="IPR029044">
    <property type="entry name" value="Nucleotide-diphossugar_trans"/>
</dbReference>
<dbReference type="EMBL" id="CAJNOC010000154">
    <property type="protein sequence ID" value="CAF0720231.1"/>
    <property type="molecule type" value="Genomic_DNA"/>
</dbReference>
<comment type="subcellular location">
    <subcellularLocation>
        <location evidence="2">Golgi apparatus membrane</location>
        <topology evidence="2">Single-pass type II membrane protein</topology>
    </subcellularLocation>
</comment>
<evidence type="ECO:0000256" key="15">
    <source>
        <dbReference type="SAM" id="Phobius"/>
    </source>
</evidence>
<evidence type="ECO:0000256" key="5">
    <source>
        <dbReference type="ARBA" id="ARBA00022676"/>
    </source>
</evidence>
<dbReference type="UniPathway" id="UPA00378"/>
<dbReference type="OrthoDB" id="440755at2759"/>
<evidence type="ECO:0000256" key="9">
    <source>
        <dbReference type="ARBA" id="ARBA00022968"/>
    </source>
</evidence>
<keyword evidence="10 15" id="KW-1133">Transmembrane helix</keyword>
<evidence type="ECO:0000256" key="14">
    <source>
        <dbReference type="SAM" id="MobiDB-lite"/>
    </source>
</evidence>
<dbReference type="PANTHER" id="PTHR46396">
    <property type="entry name" value="PROTEIN O-LINKED-MANNOSE BETA-1,2-N-ACETYLGLUCOSAMINYLTRANSFERASE 1"/>
    <property type="match status" value="1"/>
</dbReference>
<dbReference type="PANTHER" id="PTHR46396:SF2">
    <property type="entry name" value="ILEI_PANDER DOMAIN-CONTAINING PROTEIN"/>
    <property type="match status" value="1"/>
</dbReference>
<reference evidence="17" key="1">
    <citation type="submission" date="2021-02" db="EMBL/GenBank/DDBJ databases">
        <authorList>
            <person name="Nowell W R."/>
        </authorList>
    </citation>
    <scope>NUCLEOTIDE SEQUENCE</scope>
    <source>
        <strain evidence="17">Ploen Becks lab</strain>
    </source>
</reference>
<dbReference type="SUPFAM" id="SSF53448">
    <property type="entry name" value="Nucleotide-diphospho-sugar transferases"/>
    <property type="match status" value="1"/>
</dbReference>
<sequence length="853" mass="98112">MPNIKRLILKKFGGPSNFIIFILVLFVVYLMAKNYMIESSHTHEIIDHKFSNYNLKKNHETDLKVNEEPKKEKEKPPVTQVETKKQSYVPNHGTPDPECVIEEKCTGQSVPYKIVSGEGMDKYPIICLNGKLLVGKNLPDNKIGRGINMVVVNKDTLEVKEIETFDTYGDDSSFYRYVTSTLSDGDIILLASYDEMANSLRETSVKAMEFYGSQLFGNIKFRDSFAMMGQRGIAKGKAFEYIETKGKKDFSSAAKLSGCASFPLGTLVPVKFGEKHVLSNDQIIVGSFVKNCGLREECKPDEFAVHVYTGKDDKDEPKICVDGRYVIARGINDAGRGINMVIVGNGKEVIKTAHFDTYTEDSTNLEIFLEGLYDNVVVIAVTFDEASNKLGTLARNLFFDLGSGLIQNLKHRDSWYLIGRKGINGFSPMEEISYASTEKSFPTVLDKRFCVPQTLKGMRIRPDPLPNQNDKRRDFCSRYDGYGDFCQNENVDKPLNPAPIINKTLEDHPVYRTPIFVISAMSHTSLRMTLETIIMQPGIQPSQVFVCIDEKLDELLTLVDLFGFQYCKIESSFNYTEIYRKALIQAFESDLVDKQKENIIIIEEDLILSPDFLYFFTQMYDTFTKDPNLAAISSWNPNGFSQLDGSSSYVYRTNEFPGFAYMLKRSVYEKYIKNSFFECCNTRVWYDWKLKDKTTNKPIEFDVIIPDVSRVFRRPYDISSEDYSYLNNLFNRKRKTNLVPFPEIYELESLVSREKYENFLKEILKKSSEFPNHQTCFSNSSITLPQTNKEYYKIVYKQENETDLKALKQYCKCFHLFYDQNHEPKGLYQNSILRFNAHNNNYIFIGSKNKLLL</sequence>
<evidence type="ECO:0000256" key="7">
    <source>
        <dbReference type="ARBA" id="ARBA00022692"/>
    </source>
</evidence>
<evidence type="ECO:0000256" key="13">
    <source>
        <dbReference type="ARBA" id="ARBA00023211"/>
    </source>
</evidence>
<evidence type="ECO:0000256" key="2">
    <source>
        <dbReference type="ARBA" id="ARBA00004323"/>
    </source>
</evidence>
<keyword evidence="5" id="KW-0328">Glycosyltransferase</keyword>
<dbReference type="Pfam" id="PF15711">
    <property type="entry name" value="ILEI"/>
    <property type="match status" value="2"/>
</dbReference>
<dbReference type="Gene3D" id="3.90.550.10">
    <property type="entry name" value="Spore Coat Polysaccharide Biosynthesis Protein SpsA, Chain A"/>
    <property type="match status" value="1"/>
</dbReference>
<feature type="transmembrane region" description="Helical" evidence="15">
    <location>
        <begin position="12"/>
        <end position="32"/>
    </location>
</feature>
<proteinExistence type="inferred from homology"/>
<evidence type="ECO:0000256" key="3">
    <source>
        <dbReference type="ARBA" id="ARBA00004922"/>
    </source>
</evidence>
<evidence type="ECO:0000256" key="4">
    <source>
        <dbReference type="ARBA" id="ARBA00006492"/>
    </source>
</evidence>
<dbReference type="GO" id="GO:0047223">
    <property type="term" value="F:beta-1,3-galactosyl-O-glycosyl-glycoprotein beta-1,3-N-acetylglucosaminyltransferase activity"/>
    <property type="evidence" value="ECO:0007669"/>
    <property type="project" value="TreeGrafter"/>
</dbReference>
<dbReference type="Proteomes" id="UP000663879">
    <property type="component" value="Unassembled WGS sequence"/>
</dbReference>
<keyword evidence="6" id="KW-0808">Transferase</keyword>
<evidence type="ECO:0000256" key="11">
    <source>
        <dbReference type="ARBA" id="ARBA00023034"/>
    </source>
</evidence>
<name>A0A813M8T1_9BILA</name>
<evidence type="ECO:0000313" key="17">
    <source>
        <dbReference type="EMBL" id="CAF0720231.1"/>
    </source>
</evidence>
<keyword evidence="13" id="KW-0464">Manganese</keyword>
<organism evidence="17 18">
    <name type="scientific">Brachionus calyciflorus</name>
    <dbReference type="NCBI Taxonomy" id="104777"/>
    <lineage>
        <taxon>Eukaryota</taxon>
        <taxon>Metazoa</taxon>
        <taxon>Spiralia</taxon>
        <taxon>Gnathifera</taxon>
        <taxon>Rotifera</taxon>
        <taxon>Eurotatoria</taxon>
        <taxon>Monogononta</taxon>
        <taxon>Pseudotrocha</taxon>
        <taxon>Ploima</taxon>
        <taxon>Brachionidae</taxon>
        <taxon>Brachionus</taxon>
    </lineage>
</organism>
<accession>A0A813M8T1</accession>
<evidence type="ECO:0000313" key="18">
    <source>
        <dbReference type="Proteomes" id="UP000663879"/>
    </source>
</evidence>
<gene>
    <name evidence="17" type="ORF">OXX778_LOCUS2094</name>
</gene>